<name>A0A1J7JXX6_9PEZI</name>
<dbReference type="InParanoid" id="A0A1J7JXX6"/>
<dbReference type="OrthoDB" id="4360026at2759"/>
<dbReference type="AlphaFoldDB" id="A0A1J7JXX6"/>
<dbReference type="STRING" id="1408157.A0A1J7JXX6"/>
<feature type="compositionally biased region" description="Low complexity" evidence="1">
    <location>
        <begin position="905"/>
        <end position="915"/>
    </location>
</feature>
<dbReference type="EMBL" id="KV875095">
    <property type="protein sequence ID" value="OIW32666.1"/>
    <property type="molecule type" value="Genomic_DNA"/>
</dbReference>
<evidence type="ECO:0000313" key="4">
    <source>
        <dbReference type="Proteomes" id="UP000182658"/>
    </source>
</evidence>
<evidence type="ECO:0000256" key="1">
    <source>
        <dbReference type="SAM" id="MobiDB-lite"/>
    </source>
</evidence>
<feature type="signal peptide" evidence="2">
    <location>
        <begin position="1"/>
        <end position="24"/>
    </location>
</feature>
<accession>A0A1J7JXX6</accession>
<sequence>MVLCAGWLLHLSAVLHISKSLVRAEDSSYIYFDNIPYLANASNVVSMSWPDLKAAFTSPNKSDIASFEGFDWTKPYPGRAVSSFSAHLRIADEVPFPDTVTTENVFTDVTALTFVIPPSLMGSDGLPKAMDPSWFICQHFFVSNVPDPTEDVAHDCSFLPAACQTDLVNSLVDSWGSLYNETGAMCGANALDRIAPSCRDPLGAVTADVLAWNYLDLQNPVTAKALTVDEVGQYSWMIGTGFNDPHNQTSHYAASNRTYIAVTVFGYDSQVTGASKPAAKLACLRPKWASPSVSSTTPTATAPLRPTASVESSTSSARSLTTTTSMTSSSSAAPATSSKATSTASPTATGHCLGMVLSSAIIFYLLVQRDIDAMRGIRIPSDISCIYPAYAVYGIRHHDTFARSKDVVDKKFARARNARLIMSNEIPNMATNDVKPYCIWYPDIASEETYRSLAKQYPDMIYAVGRACALAGYDKLYHELGILPEVSIAEEARDNAAKSGSKAIFDHIMSQPVCYSILDDYTRTANTTNPRSPAFMNGDTAVRSLLDVRIGLDQYAKFDGHYFDIVEDYYVAETSSELNHSDFQALDPEHVDMIYTPLLSHLPAVTKDPLILMAAYEGNLDRYIRLRRPQLLRQEEKAIIRGIYHNTTFAKYWSLQDLSRYPRGREITRATIARFIMVNDLSHITSPTTPAQRDMPGMIWWPLLPDEITLRELARRRPDMKLQVAMACIAANYERLWKELNPEPAPELWSLARGQFTVHSDYPVRSYFTDYMERQGWEHVSAAGVRRHDEYYDNTHGLCETAAVLDKEPTSIFLRPRVDFPMTSEAQDSVYSNCWQANAADWELFICSTDEQRQKARDCGGFYFFYEEDCPPDLEPGYQAQGEIREPEQAEQPDNEANGPEDVDVVYVDVNTDAM</sequence>
<organism evidence="3 4">
    <name type="scientific">Coniochaeta ligniaria NRRL 30616</name>
    <dbReference type="NCBI Taxonomy" id="1408157"/>
    <lineage>
        <taxon>Eukaryota</taxon>
        <taxon>Fungi</taxon>
        <taxon>Dikarya</taxon>
        <taxon>Ascomycota</taxon>
        <taxon>Pezizomycotina</taxon>
        <taxon>Sordariomycetes</taxon>
        <taxon>Sordariomycetidae</taxon>
        <taxon>Coniochaetales</taxon>
        <taxon>Coniochaetaceae</taxon>
        <taxon>Coniochaeta</taxon>
    </lineage>
</organism>
<protein>
    <submittedName>
        <fullName evidence="3">Uncharacterized protein</fullName>
    </submittedName>
</protein>
<keyword evidence="2" id="KW-0732">Signal</keyword>
<gene>
    <name evidence="3" type="ORF">CONLIGDRAFT_660508</name>
</gene>
<feature type="compositionally biased region" description="Acidic residues" evidence="1">
    <location>
        <begin position="889"/>
        <end position="904"/>
    </location>
</feature>
<feature type="region of interest" description="Disordered" evidence="1">
    <location>
        <begin position="289"/>
        <end position="344"/>
    </location>
</feature>
<keyword evidence="4" id="KW-1185">Reference proteome</keyword>
<feature type="chain" id="PRO_5012566196" evidence="2">
    <location>
        <begin position="25"/>
        <end position="915"/>
    </location>
</feature>
<proteinExistence type="predicted"/>
<feature type="region of interest" description="Disordered" evidence="1">
    <location>
        <begin position="874"/>
        <end position="915"/>
    </location>
</feature>
<reference evidence="3 4" key="1">
    <citation type="submission" date="2016-10" db="EMBL/GenBank/DDBJ databases">
        <title>Draft genome sequence of Coniochaeta ligniaria NRRL30616, a lignocellulolytic fungus for bioabatement of inhibitors in plant biomass hydrolysates.</title>
        <authorList>
            <consortium name="DOE Joint Genome Institute"/>
            <person name="Jimenez D.J."/>
            <person name="Hector R.E."/>
            <person name="Riley R."/>
            <person name="Sun H."/>
            <person name="Grigoriev I.V."/>
            <person name="Van Elsas J.D."/>
            <person name="Nichols N.N."/>
        </authorList>
    </citation>
    <scope>NUCLEOTIDE SEQUENCE [LARGE SCALE GENOMIC DNA]</scope>
    <source>
        <strain evidence="3 4">NRRL 30616</strain>
    </source>
</reference>
<evidence type="ECO:0000256" key="2">
    <source>
        <dbReference type="SAM" id="SignalP"/>
    </source>
</evidence>
<evidence type="ECO:0000313" key="3">
    <source>
        <dbReference type="EMBL" id="OIW32666.1"/>
    </source>
</evidence>
<dbReference type="Proteomes" id="UP000182658">
    <property type="component" value="Unassembled WGS sequence"/>
</dbReference>